<dbReference type="HAMAP" id="MF_01393">
    <property type="entry name" value="ATP_synth_a_bact"/>
    <property type="match status" value="1"/>
</dbReference>
<protein>
    <recommendedName>
        <fullName evidence="11 12">ATP synthase subunit a</fullName>
    </recommendedName>
    <alternativeName>
        <fullName evidence="11">ATP synthase F0 sector subunit a</fullName>
    </alternativeName>
    <alternativeName>
        <fullName evidence="11">F-ATPase subunit 6</fullName>
    </alternativeName>
</protein>
<keyword evidence="7 11" id="KW-1133">Transmembrane helix</keyword>
<proteinExistence type="inferred from homology"/>
<evidence type="ECO:0000256" key="8">
    <source>
        <dbReference type="ARBA" id="ARBA00023065"/>
    </source>
</evidence>
<dbReference type="RefSeq" id="WP_303306101.1">
    <property type="nucleotide sequence ID" value="NZ_JAODOP010000004.1"/>
</dbReference>
<keyword evidence="5 11" id="KW-0812">Transmembrane</keyword>
<evidence type="ECO:0000256" key="2">
    <source>
        <dbReference type="ARBA" id="ARBA00006810"/>
    </source>
</evidence>
<keyword evidence="15" id="KW-1185">Reference proteome</keyword>
<evidence type="ECO:0000256" key="7">
    <source>
        <dbReference type="ARBA" id="ARBA00022989"/>
    </source>
</evidence>
<dbReference type="NCBIfam" id="TIGR01131">
    <property type="entry name" value="ATP_synt_6_or_A"/>
    <property type="match status" value="1"/>
</dbReference>
<dbReference type="EMBL" id="JAODOP010000004">
    <property type="protein sequence ID" value="MEF3833762.1"/>
    <property type="molecule type" value="Genomic_DNA"/>
</dbReference>
<dbReference type="Proteomes" id="UP001337305">
    <property type="component" value="Unassembled WGS sequence"/>
</dbReference>
<feature type="transmembrane region" description="Helical" evidence="11">
    <location>
        <begin position="139"/>
        <end position="157"/>
    </location>
</feature>
<evidence type="ECO:0000256" key="3">
    <source>
        <dbReference type="ARBA" id="ARBA00022448"/>
    </source>
</evidence>
<dbReference type="SUPFAM" id="SSF81336">
    <property type="entry name" value="F1F0 ATP synthase subunit A"/>
    <property type="match status" value="1"/>
</dbReference>
<dbReference type="PRINTS" id="PR00123">
    <property type="entry name" value="ATPASEA"/>
</dbReference>
<keyword evidence="4 11" id="KW-0138">CF(0)</keyword>
<comment type="caution">
    <text evidence="14">The sequence shown here is derived from an EMBL/GenBank/DDBJ whole genome shotgun (WGS) entry which is preliminary data.</text>
</comment>
<feature type="transmembrane region" description="Helical" evidence="11">
    <location>
        <begin position="232"/>
        <end position="251"/>
    </location>
</feature>
<dbReference type="InterPro" id="IPR045083">
    <property type="entry name" value="ATP_synth_F0_asu_bact/mt"/>
</dbReference>
<comment type="subcellular location">
    <subcellularLocation>
        <location evidence="11 12">Cell membrane</location>
        <topology evidence="11 12">Multi-pass membrane protein</topology>
    </subcellularLocation>
    <subcellularLocation>
        <location evidence="1">Membrane</location>
        <topology evidence="1">Multi-pass membrane protein</topology>
    </subcellularLocation>
</comment>
<comment type="similarity">
    <text evidence="2 11 12">Belongs to the ATPase A chain family.</text>
</comment>
<comment type="function">
    <text evidence="11 12">Key component of the proton channel; it plays a direct role in the translocation of protons across the membrane.</text>
</comment>
<keyword evidence="13" id="KW-0732">Signal</keyword>
<dbReference type="InterPro" id="IPR035908">
    <property type="entry name" value="F0_ATP_A_sf"/>
</dbReference>
<evidence type="ECO:0000256" key="9">
    <source>
        <dbReference type="ARBA" id="ARBA00023136"/>
    </source>
</evidence>
<gene>
    <name evidence="11 14" type="primary">atpB</name>
    <name evidence="14" type="ORF">N1F79_11515</name>
</gene>
<evidence type="ECO:0000256" key="6">
    <source>
        <dbReference type="ARBA" id="ARBA00022781"/>
    </source>
</evidence>
<dbReference type="Gene3D" id="1.20.120.220">
    <property type="entry name" value="ATP synthase, F0 complex, subunit A"/>
    <property type="match status" value="1"/>
</dbReference>
<feature type="transmembrane region" description="Helical" evidence="11">
    <location>
        <begin position="291"/>
        <end position="316"/>
    </location>
</feature>
<evidence type="ECO:0000256" key="5">
    <source>
        <dbReference type="ARBA" id="ARBA00022692"/>
    </source>
</evidence>
<evidence type="ECO:0000256" key="11">
    <source>
        <dbReference type="HAMAP-Rule" id="MF_01393"/>
    </source>
</evidence>
<evidence type="ECO:0000256" key="10">
    <source>
        <dbReference type="ARBA" id="ARBA00023310"/>
    </source>
</evidence>
<dbReference type="PANTHER" id="PTHR11410:SF0">
    <property type="entry name" value="ATP SYNTHASE SUBUNIT A"/>
    <property type="match status" value="1"/>
</dbReference>
<dbReference type="PANTHER" id="PTHR11410">
    <property type="entry name" value="ATP SYNTHASE SUBUNIT A"/>
    <property type="match status" value="1"/>
</dbReference>
<evidence type="ECO:0000256" key="4">
    <source>
        <dbReference type="ARBA" id="ARBA00022547"/>
    </source>
</evidence>
<keyword evidence="3 11" id="KW-0813">Transport</keyword>
<name>A0ABU7XSQ9_9FLAO</name>
<keyword evidence="9 11" id="KW-0472">Membrane</keyword>
<dbReference type="CDD" id="cd00310">
    <property type="entry name" value="ATP-synt_Fo_a_6"/>
    <property type="match status" value="1"/>
</dbReference>
<reference evidence="14 15" key="1">
    <citation type="submission" date="2022-09" db="EMBL/GenBank/DDBJ databases">
        <title>Genome sequencing of Flavivirga sp. MEBiC05379.</title>
        <authorList>
            <person name="Oh H.-M."/>
            <person name="Kwon K.K."/>
            <person name="Park M.J."/>
            <person name="Yang S.-H."/>
        </authorList>
    </citation>
    <scope>NUCLEOTIDE SEQUENCE [LARGE SCALE GENOMIC DNA]</scope>
    <source>
        <strain evidence="14 15">MEBiC05379</strain>
    </source>
</reference>
<evidence type="ECO:0000256" key="12">
    <source>
        <dbReference type="RuleBase" id="RU000483"/>
    </source>
</evidence>
<evidence type="ECO:0000256" key="1">
    <source>
        <dbReference type="ARBA" id="ARBA00004141"/>
    </source>
</evidence>
<keyword evidence="6 11" id="KW-0375">Hydrogen ion transport</keyword>
<evidence type="ECO:0000313" key="15">
    <source>
        <dbReference type="Proteomes" id="UP001337305"/>
    </source>
</evidence>
<feature type="transmembrane region" description="Helical" evidence="11">
    <location>
        <begin position="322"/>
        <end position="351"/>
    </location>
</feature>
<dbReference type="InterPro" id="IPR000568">
    <property type="entry name" value="ATP_synth_F0_asu"/>
</dbReference>
<feature type="signal peptide" evidence="13">
    <location>
        <begin position="1"/>
        <end position="23"/>
    </location>
</feature>
<evidence type="ECO:0000313" key="14">
    <source>
        <dbReference type="EMBL" id="MEF3833762.1"/>
    </source>
</evidence>
<keyword evidence="8 11" id="KW-0406">Ion transport</keyword>
<keyword evidence="10 11" id="KW-0066">ATP synthesis</keyword>
<organism evidence="14 15">
    <name type="scientific">Flavivirga spongiicola</name>
    <dbReference type="NCBI Taxonomy" id="421621"/>
    <lineage>
        <taxon>Bacteria</taxon>
        <taxon>Pseudomonadati</taxon>
        <taxon>Bacteroidota</taxon>
        <taxon>Flavobacteriia</taxon>
        <taxon>Flavobacteriales</taxon>
        <taxon>Flavobacteriaceae</taxon>
        <taxon>Flavivirga</taxon>
    </lineage>
</organism>
<evidence type="ECO:0000256" key="13">
    <source>
        <dbReference type="SAM" id="SignalP"/>
    </source>
</evidence>
<dbReference type="Pfam" id="PF00119">
    <property type="entry name" value="ATP-synt_A"/>
    <property type="match status" value="1"/>
</dbReference>
<feature type="chain" id="PRO_5046945616" description="ATP synthase subunit a" evidence="13">
    <location>
        <begin position="24"/>
        <end position="361"/>
    </location>
</feature>
<sequence>MRRKISLKPITLLLLLVTFVSFGKEQDGHGEPKTDQKTEIKEYIQHHLQDSYDFSLFSYTTEAGEHKYFGFPLPVILWDNGLKVFSSSKFHHGETVAEAGGSFYRVHHAKIYKVDGVDGQIIEDDHHHATNEKPLDFSITKNVTMIMMVFLIMFFMFKRMAGAYKKNGGMPKGMGRFLEPIVLYVRDEIAVPNIGEKHYKRYMSYLLTVFFFVWIVNLFGLTPIGMNVTNNIAVTFCLAIITYLITTFSGNKNYWKHIFWMPGVPVPMKIILAPIELLGTFIKPFALMIRLYANITAGHIVLMSIIGMMFVFNSWLGSSLSFLLAFVLGILELLVAALQAYIFTVLSALYFGMAVEEHDHH</sequence>
<keyword evidence="11" id="KW-1003">Cell membrane</keyword>
<accession>A0ABU7XSQ9</accession>
<feature type="transmembrane region" description="Helical" evidence="11">
    <location>
        <begin position="205"/>
        <end position="226"/>
    </location>
</feature>